<sequence length="89" mass="9990">MSRLIRVRMNSKVTPLKFQNTGVTQFAKPQPHDTDNMQDPSDMQPANDTRTVHEQMAKGGSDSHKEHERGSQDPPKKADSSEKSGEKKD</sequence>
<dbReference type="InParanoid" id="A0A2P6NNB7"/>
<proteinExistence type="predicted"/>
<dbReference type="EMBL" id="MDYQ01000044">
    <property type="protein sequence ID" value="PRP85463.1"/>
    <property type="molecule type" value="Genomic_DNA"/>
</dbReference>
<organism evidence="2 3">
    <name type="scientific">Planoprotostelium fungivorum</name>
    <dbReference type="NCBI Taxonomy" id="1890364"/>
    <lineage>
        <taxon>Eukaryota</taxon>
        <taxon>Amoebozoa</taxon>
        <taxon>Evosea</taxon>
        <taxon>Variosea</taxon>
        <taxon>Cavosteliida</taxon>
        <taxon>Cavosteliaceae</taxon>
        <taxon>Planoprotostelium</taxon>
    </lineage>
</organism>
<protein>
    <submittedName>
        <fullName evidence="2">Uncharacterized protein</fullName>
    </submittedName>
</protein>
<accession>A0A2P6NNB7</accession>
<dbReference type="AlphaFoldDB" id="A0A2P6NNB7"/>
<feature type="compositionally biased region" description="Basic and acidic residues" evidence="1">
    <location>
        <begin position="50"/>
        <end position="89"/>
    </location>
</feature>
<evidence type="ECO:0000313" key="3">
    <source>
        <dbReference type="Proteomes" id="UP000241769"/>
    </source>
</evidence>
<evidence type="ECO:0000313" key="2">
    <source>
        <dbReference type="EMBL" id="PRP85463.1"/>
    </source>
</evidence>
<feature type="compositionally biased region" description="Polar residues" evidence="1">
    <location>
        <begin position="37"/>
        <end position="49"/>
    </location>
</feature>
<comment type="caution">
    <text evidence="2">The sequence shown here is derived from an EMBL/GenBank/DDBJ whole genome shotgun (WGS) entry which is preliminary data.</text>
</comment>
<keyword evidence="3" id="KW-1185">Reference proteome</keyword>
<evidence type="ECO:0000256" key="1">
    <source>
        <dbReference type="SAM" id="MobiDB-lite"/>
    </source>
</evidence>
<name>A0A2P6NNB7_9EUKA</name>
<feature type="region of interest" description="Disordered" evidence="1">
    <location>
        <begin position="16"/>
        <end position="89"/>
    </location>
</feature>
<reference evidence="2 3" key="1">
    <citation type="journal article" date="2018" name="Genome Biol. Evol.">
        <title>Multiple Roots of Fruiting Body Formation in Amoebozoa.</title>
        <authorList>
            <person name="Hillmann F."/>
            <person name="Forbes G."/>
            <person name="Novohradska S."/>
            <person name="Ferling I."/>
            <person name="Riege K."/>
            <person name="Groth M."/>
            <person name="Westermann M."/>
            <person name="Marz M."/>
            <person name="Spaller T."/>
            <person name="Winckler T."/>
            <person name="Schaap P."/>
            <person name="Glockner G."/>
        </authorList>
    </citation>
    <scope>NUCLEOTIDE SEQUENCE [LARGE SCALE GENOMIC DNA]</scope>
    <source>
        <strain evidence="2 3">Jena</strain>
    </source>
</reference>
<dbReference type="Proteomes" id="UP000241769">
    <property type="component" value="Unassembled WGS sequence"/>
</dbReference>
<gene>
    <name evidence="2" type="ORF">PROFUN_06832</name>
</gene>